<dbReference type="PIRSF" id="PIRSF001434">
    <property type="entry name" value="CGS"/>
    <property type="match status" value="1"/>
</dbReference>
<dbReference type="EMBL" id="JACHIA010000001">
    <property type="protein sequence ID" value="MBB6068709.1"/>
    <property type="molecule type" value="Genomic_DNA"/>
</dbReference>
<dbReference type="RefSeq" id="WP_170031016.1">
    <property type="nucleotide sequence ID" value="NZ_JABDTL010000001.1"/>
</dbReference>
<reference evidence="5 6" key="1">
    <citation type="submission" date="2020-08" db="EMBL/GenBank/DDBJ databases">
        <title>Genomic Encyclopedia of Type Strains, Phase IV (KMG-IV): sequencing the most valuable type-strain genomes for metagenomic binning, comparative biology and taxonomic classification.</title>
        <authorList>
            <person name="Goeker M."/>
        </authorList>
    </citation>
    <scope>NUCLEOTIDE SEQUENCE [LARGE SCALE GENOMIC DNA]</scope>
    <source>
        <strain evidence="5 6">DSM 29007</strain>
    </source>
</reference>
<dbReference type="GO" id="GO:0030170">
    <property type="term" value="F:pyridoxal phosphate binding"/>
    <property type="evidence" value="ECO:0007669"/>
    <property type="project" value="InterPro"/>
</dbReference>
<dbReference type="InterPro" id="IPR015422">
    <property type="entry name" value="PyrdxlP-dep_Trfase_small"/>
</dbReference>
<dbReference type="GO" id="GO:0018826">
    <property type="term" value="F:methionine gamma-lyase activity"/>
    <property type="evidence" value="ECO:0007669"/>
    <property type="project" value="UniProtKB-EC"/>
</dbReference>
<dbReference type="FunFam" id="3.40.640.10:FF:000046">
    <property type="entry name" value="Cystathionine gamma-lyase"/>
    <property type="match status" value="1"/>
</dbReference>
<comment type="caution">
    <text evidence="5">The sequence shown here is derived from an EMBL/GenBank/DDBJ whole genome shotgun (WGS) entry which is preliminary data.</text>
</comment>
<comment type="cofactor">
    <cofactor evidence="1 4">
        <name>pyridoxal 5'-phosphate</name>
        <dbReference type="ChEBI" id="CHEBI:597326"/>
    </cofactor>
</comment>
<dbReference type="InterPro" id="IPR015421">
    <property type="entry name" value="PyrdxlP-dep_Trfase_major"/>
</dbReference>
<dbReference type="GO" id="GO:0005737">
    <property type="term" value="C:cytoplasm"/>
    <property type="evidence" value="ECO:0007669"/>
    <property type="project" value="TreeGrafter"/>
</dbReference>
<evidence type="ECO:0000313" key="5">
    <source>
        <dbReference type="EMBL" id="MBB6068709.1"/>
    </source>
</evidence>
<name>A0A841GR50_9BACT</name>
<keyword evidence="5" id="KW-0456">Lyase</keyword>
<evidence type="ECO:0000256" key="4">
    <source>
        <dbReference type="RuleBase" id="RU362118"/>
    </source>
</evidence>
<dbReference type="InterPro" id="IPR000277">
    <property type="entry name" value="Cys/Met-Metab_PyrdxlP-dep_enz"/>
</dbReference>
<keyword evidence="2 3" id="KW-0663">Pyridoxal phosphate</keyword>
<dbReference type="AlphaFoldDB" id="A0A841GR50"/>
<evidence type="ECO:0000256" key="2">
    <source>
        <dbReference type="ARBA" id="ARBA00022898"/>
    </source>
</evidence>
<proteinExistence type="inferred from homology"/>
<dbReference type="GO" id="GO:0019346">
    <property type="term" value="P:transsulfuration"/>
    <property type="evidence" value="ECO:0007669"/>
    <property type="project" value="InterPro"/>
</dbReference>
<dbReference type="Gene3D" id="3.40.640.10">
    <property type="entry name" value="Type I PLP-dependent aspartate aminotransferase-like (Major domain)"/>
    <property type="match status" value="1"/>
</dbReference>
<dbReference type="InterPro" id="IPR015424">
    <property type="entry name" value="PyrdxlP-dep_Trfase"/>
</dbReference>
<dbReference type="EC" id="4.4.1.11" evidence="5"/>
<evidence type="ECO:0000256" key="1">
    <source>
        <dbReference type="ARBA" id="ARBA00001933"/>
    </source>
</evidence>
<keyword evidence="6" id="KW-1185">Reference proteome</keyword>
<feature type="modified residue" description="N6-(pyridoxal phosphate)lysine" evidence="3">
    <location>
        <position position="220"/>
    </location>
</feature>
<organism evidence="5 6">
    <name type="scientific">Longimicrobium terrae</name>
    <dbReference type="NCBI Taxonomy" id="1639882"/>
    <lineage>
        <taxon>Bacteria</taxon>
        <taxon>Pseudomonadati</taxon>
        <taxon>Gemmatimonadota</taxon>
        <taxon>Longimicrobiia</taxon>
        <taxon>Longimicrobiales</taxon>
        <taxon>Longimicrobiaceae</taxon>
        <taxon>Longimicrobium</taxon>
    </lineage>
</organism>
<evidence type="ECO:0000256" key="3">
    <source>
        <dbReference type="PIRSR" id="PIRSR001434-2"/>
    </source>
</evidence>
<dbReference type="Gene3D" id="3.90.1150.10">
    <property type="entry name" value="Aspartate Aminotransferase, domain 1"/>
    <property type="match status" value="1"/>
</dbReference>
<evidence type="ECO:0000313" key="6">
    <source>
        <dbReference type="Proteomes" id="UP000582837"/>
    </source>
</evidence>
<accession>A0A841GR50</accession>
<dbReference type="PANTHER" id="PTHR11808">
    <property type="entry name" value="TRANS-SULFURATION ENZYME FAMILY MEMBER"/>
    <property type="match status" value="1"/>
</dbReference>
<dbReference type="Pfam" id="PF01053">
    <property type="entry name" value="Cys_Met_Meta_PP"/>
    <property type="match status" value="1"/>
</dbReference>
<protein>
    <submittedName>
        <fullName evidence="5">Methionine-gamma-lyase</fullName>
        <ecNumber evidence="5">4.4.1.11</ecNumber>
    </submittedName>
</protein>
<dbReference type="Proteomes" id="UP000582837">
    <property type="component" value="Unassembled WGS sequence"/>
</dbReference>
<dbReference type="SUPFAM" id="SSF53383">
    <property type="entry name" value="PLP-dependent transferases"/>
    <property type="match status" value="1"/>
</dbReference>
<gene>
    <name evidence="5" type="ORF">HNQ61_000320</name>
</gene>
<sequence length="419" mass="44467">MSTTRQDLAIDPPLAPETLAVHPWATATGRPRAHRTLNAPLHLSTQWEGADLPQLAELFARDQDRGFYTRFGHPTIRLAEERLAVLEGAADALLFSSGMGAISTSLLAVLRAGDHVVAHQSIFAQTIQFLEHLAAAAGVTVDFVNAAEPDQVAAAMGPRTRLLYLETPSNPAIDIVDIEGLAAIARAHGARVFVDSTFAGPMIQHPLSLGADLVLHSASKSLAGHADVLGGGAAGAAPLIADIRRMRVLTGATLDPHAAWLLLRSMQTLPLRVRAQSDTAERVARQLEASLAVSHIRYPFLPSHPGHEVARRQMALGGGMLSFALHGGLASTRRFVDALRWIPLASSLGSVYTTLEVPEELDFAVEEIGERASSFALPPGLVRLSIGVESAADIQRDIQLGLDAVTECAGGLSSSAERE</sequence>
<comment type="similarity">
    <text evidence="4">Belongs to the trans-sulfuration enzymes family.</text>
</comment>